<name>A0ABW6BDK3_9SPHI</name>
<evidence type="ECO:0000313" key="5">
    <source>
        <dbReference type="Proteomes" id="UP001597525"/>
    </source>
</evidence>
<dbReference type="SUPFAM" id="SSF46894">
    <property type="entry name" value="C-terminal effector domain of the bipartite response regulators"/>
    <property type="match status" value="1"/>
</dbReference>
<evidence type="ECO:0000256" key="2">
    <source>
        <dbReference type="SAM" id="Phobius"/>
    </source>
</evidence>
<dbReference type="Proteomes" id="UP001597525">
    <property type="component" value="Unassembled WGS sequence"/>
</dbReference>
<proteinExistence type="predicted"/>
<evidence type="ECO:0000256" key="3">
    <source>
        <dbReference type="SAM" id="SignalP"/>
    </source>
</evidence>
<keyword evidence="2" id="KW-1133">Transmembrane helix</keyword>
<sequence length="606" mass="70016">MCICRISFKIAFFCLLLCGSIGFSTAQDIDVSTQQVLEKVEELQLQNKRKEVIHVLDTAIKSIPRHADLAYLYAYKSSWYSATDSLVLGKRFADQSMEYASLSGNKAAKAAAYRAKAYLNNMLGLTDAVVSDALKGLQFIDGDSQDLTTKYALNYLLYGAYSKWGDSQKMQKYIQAFQRYALEAKNINLQANVQNGLSSMYQARYHKTKDKNLIDSSLLCLNKAFELHWQHPEKVSGNTFVISCINLANYYLEFAAVPEAVRQEKAFQYLRFAEDKLRNGHASAEKWISVFGIKSGFAKREGKLDLAEQYLQQGLSLLMSNEGSHYKVAYAVNKELAAITLQRNEPALAITYQQRAEELLKKSFDEQQLLNAQKLEIQFETEKKDQQLRLLKEREEFRKKQNYLYGGIAVALTFGLVFMFVSYHFRLRYAIERERKMQKQKEDAEQQALLQLKLEQEEQARLKAEQELLEIRQQQLEKEALANNLLIERKNDTLKQIQEKIQHGESAYAQKLIKEEMLMQADFEVIKMQIQELHPEFFKRLAALAKQKLTPLDLRYCTYLSLNMTTKQMAQALHVEPQSVRMFKYRLKQKFGLGKDSDLEDLLTKL</sequence>
<keyword evidence="2" id="KW-0812">Transmembrane</keyword>
<feature type="transmembrane region" description="Helical" evidence="2">
    <location>
        <begin position="403"/>
        <end position="425"/>
    </location>
</feature>
<reference evidence="5" key="1">
    <citation type="journal article" date="2019" name="Int. J. Syst. Evol. Microbiol.">
        <title>The Global Catalogue of Microorganisms (GCM) 10K type strain sequencing project: providing services to taxonomists for standard genome sequencing and annotation.</title>
        <authorList>
            <consortium name="The Broad Institute Genomics Platform"/>
            <consortium name="The Broad Institute Genome Sequencing Center for Infectious Disease"/>
            <person name="Wu L."/>
            <person name="Ma J."/>
        </authorList>
    </citation>
    <scope>NUCLEOTIDE SEQUENCE [LARGE SCALE GENOMIC DNA]</scope>
    <source>
        <strain evidence="5">KCTC 22814</strain>
    </source>
</reference>
<feature type="chain" id="PRO_5045340609" evidence="3">
    <location>
        <begin position="27"/>
        <end position="606"/>
    </location>
</feature>
<keyword evidence="1" id="KW-0175">Coiled coil</keyword>
<evidence type="ECO:0000313" key="4">
    <source>
        <dbReference type="EMBL" id="MFD2966508.1"/>
    </source>
</evidence>
<accession>A0ABW6BDK3</accession>
<keyword evidence="5" id="KW-1185">Reference proteome</keyword>
<gene>
    <name evidence="4" type="ORF">ACFS7Y_03875</name>
</gene>
<comment type="caution">
    <text evidence="4">The sequence shown here is derived from an EMBL/GenBank/DDBJ whole genome shotgun (WGS) entry which is preliminary data.</text>
</comment>
<keyword evidence="2" id="KW-0472">Membrane</keyword>
<feature type="coiled-coil region" evidence="1">
    <location>
        <begin position="427"/>
        <end position="507"/>
    </location>
</feature>
<dbReference type="RefSeq" id="WP_320184292.1">
    <property type="nucleotide sequence ID" value="NZ_CP138332.1"/>
</dbReference>
<dbReference type="InterPro" id="IPR016032">
    <property type="entry name" value="Sig_transdc_resp-reg_C-effctor"/>
</dbReference>
<feature type="signal peptide" evidence="3">
    <location>
        <begin position="1"/>
        <end position="26"/>
    </location>
</feature>
<organism evidence="4 5">
    <name type="scientific">Sphingobacterium bambusae</name>
    <dbReference type="NCBI Taxonomy" id="662858"/>
    <lineage>
        <taxon>Bacteria</taxon>
        <taxon>Pseudomonadati</taxon>
        <taxon>Bacteroidota</taxon>
        <taxon>Sphingobacteriia</taxon>
        <taxon>Sphingobacteriales</taxon>
        <taxon>Sphingobacteriaceae</taxon>
        <taxon>Sphingobacterium</taxon>
    </lineage>
</organism>
<dbReference type="EMBL" id="JBHUPB010000003">
    <property type="protein sequence ID" value="MFD2966508.1"/>
    <property type="molecule type" value="Genomic_DNA"/>
</dbReference>
<keyword evidence="3" id="KW-0732">Signal</keyword>
<protein>
    <submittedName>
        <fullName evidence="4">Helix-turn-helix transcriptional regulator</fullName>
    </submittedName>
</protein>
<evidence type="ECO:0000256" key="1">
    <source>
        <dbReference type="SAM" id="Coils"/>
    </source>
</evidence>